<dbReference type="EMBL" id="JAULBC010000001">
    <property type="protein sequence ID" value="MEX6686907.1"/>
    <property type="molecule type" value="Genomic_DNA"/>
</dbReference>
<reference evidence="2 3" key="1">
    <citation type="submission" date="2023-07" db="EMBL/GenBank/DDBJ databases">
        <authorList>
            <person name="Lian W.-H."/>
        </authorList>
    </citation>
    <scope>NUCLEOTIDE SEQUENCE [LARGE SCALE GENOMIC DNA]</scope>
    <source>
        <strain evidence="2 3">SYSU DXS3180</strain>
    </source>
</reference>
<evidence type="ECO:0000313" key="3">
    <source>
        <dbReference type="Proteomes" id="UP001560573"/>
    </source>
</evidence>
<dbReference type="Proteomes" id="UP001560573">
    <property type="component" value="Unassembled WGS sequence"/>
</dbReference>
<keyword evidence="1" id="KW-0472">Membrane</keyword>
<feature type="transmembrane region" description="Helical" evidence="1">
    <location>
        <begin position="29"/>
        <end position="49"/>
    </location>
</feature>
<comment type="caution">
    <text evidence="2">The sequence shown here is derived from an EMBL/GenBank/DDBJ whole genome shotgun (WGS) entry which is preliminary data.</text>
</comment>
<evidence type="ECO:0000256" key="1">
    <source>
        <dbReference type="SAM" id="Phobius"/>
    </source>
</evidence>
<protein>
    <submittedName>
        <fullName evidence="2">CcmD family protein</fullName>
    </submittedName>
</protein>
<sequence>MLIILCMMHSFANAQTAPSADVMRSNGKIYVVIAVVVVIVLGIFIYLFNLDKKISRLEKDNKTKP</sequence>
<accession>A0ABV3ZAL5</accession>
<dbReference type="Pfam" id="PF20077">
    <property type="entry name" value="CcmD_alt"/>
    <property type="match status" value="1"/>
</dbReference>
<keyword evidence="1" id="KW-0812">Transmembrane</keyword>
<proteinExistence type="predicted"/>
<keyword evidence="3" id="KW-1185">Reference proteome</keyword>
<dbReference type="NCBIfam" id="TIGR04391">
    <property type="entry name" value="CcmD_alt_fam"/>
    <property type="match status" value="1"/>
</dbReference>
<name>A0ABV3ZAL5_9BACT</name>
<organism evidence="2 3">
    <name type="scientific">Danxiaibacter flavus</name>
    <dbReference type="NCBI Taxonomy" id="3049108"/>
    <lineage>
        <taxon>Bacteria</taxon>
        <taxon>Pseudomonadati</taxon>
        <taxon>Bacteroidota</taxon>
        <taxon>Chitinophagia</taxon>
        <taxon>Chitinophagales</taxon>
        <taxon>Chitinophagaceae</taxon>
        <taxon>Danxiaibacter</taxon>
    </lineage>
</organism>
<evidence type="ECO:0000313" key="2">
    <source>
        <dbReference type="EMBL" id="MEX6686907.1"/>
    </source>
</evidence>
<keyword evidence="1" id="KW-1133">Transmembrane helix</keyword>
<dbReference type="InterPro" id="IPR030888">
    <property type="entry name" value="Put_ccm"/>
</dbReference>
<gene>
    <name evidence="2" type="ORF">QTN47_05345</name>
</gene>